<evidence type="ECO:0000259" key="11">
    <source>
        <dbReference type="PROSITE" id="PS51161"/>
    </source>
</evidence>
<dbReference type="NCBIfam" id="TIGR00244">
    <property type="entry name" value="transcriptional regulator NrdR"/>
    <property type="match status" value="1"/>
</dbReference>
<evidence type="ECO:0000256" key="7">
    <source>
        <dbReference type="ARBA" id="ARBA00023125"/>
    </source>
</evidence>
<feature type="zinc finger region" evidence="9">
    <location>
        <begin position="3"/>
        <end position="34"/>
    </location>
</feature>
<keyword evidence="5 9" id="KW-0067">ATP-binding</keyword>
<comment type="cofactor">
    <cofactor evidence="9">
        <name>Zn(2+)</name>
        <dbReference type="ChEBI" id="CHEBI:29105"/>
    </cofactor>
    <text evidence="9">Binds 1 zinc ion.</text>
</comment>
<dbReference type="PANTHER" id="PTHR30455">
    <property type="entry name" value="TRANSCRIPTIONAL REPRESSOR NRDR"/>
    <property type="match status" value="1"/>
</dbReference>
<comment type="function">
    <text evidence="9">Negatively regulates transcription of bacterial ribonucleotide reductase nrd genes and operons by binding to NrdR-boxes.</text>
</comment>
<comment type="caution">
    <text evidence="12">The sequence shown here is derived from an EMBL/GenBank/DDBJ whole genome shotgun (WGS) entry which is preliminary data.</text>
</comment>
<evidence type="ECO:0000256" key="4">
    <source>
        <dbReference type="ARBA" id="ARBA00022833"/>
    </source>
</evidence>
<feature type="region of interest" description="Disordered" evidence="10">
    <location>
        <begin position="152"/>
        <end position="184"/>
    </location>
</feature>
<keyword evidence="1 9" id="KW-0678">Repressor</keyword>
<evidence type="ECO:0000256" key="10">
    <source>
        <dbReference type="SAM" id="MobiDB-lite"/>
    </source>
</evidence>
<keyword evidence="8 9" id="KW-0804">Transcription</keyword>
<dbReference type="PANTHER" id="PTHR30455:SF2">
    <property type="entry name" value="TRANSCRIPTIONAL REPRESSOR NRDR"/>
    <property type="match status" value="1"/>
</dbReference>
<keyword evidence="2 9" id="KW-0547">Nucleotide-binding</keyword>
<keyword evidence="6 9" id="KW-0805">Transcription regulation</keyword>
<organism evidence="12 13">
    <name type="scientific">Methylobacterium platani JCM 14648</name>
    <dbReference type="NCBI Taxonomy" id="1295136"/>
    <lineage>
        <taxon>Bacteria</taxon>
        <taxon>Pseudomonadati</taxon>
        <taxon>Pseudomonadota</taxon>
        <taxon>Alphaproteobacteria</taxon>
        <taxon>Hyphomicrobiales</taxon>
        <taxon>Methylobacteriaceae</taxon>
        <taxon>Methylobacterium</taxon>
    </lineage>
</organism>
<keyword evidence="9" id="KW-0479">Metal-binding</keyword>
<comment type="similarity">
    <text evidence="9">Belongs to the NrdR family.</text>
</comment>
<proteinExistence type="inferred from homology"/>
<accession>A0ABR5H4X2</accession>
<evidence type="ECO:0000256" key="6">
    <source>
        <dbReference type="ARBA" id="ARBA00023015"/>
    </source>
</evidence>
<dbReference type="HAMAP" id="MF_00440">
    <property type="entry name" value="NrdR"/>
    <property type="match status" value="1"/>
</dbReference>
<gene>
    <name evidence="9" type="primary">nrdR</name>
    <name evidence="12" type="ORF">SQ03_09315</name>
</gene>
<keyword evidence="4 9" id="KW-0862">Zinc</keyword>
<evidence type="ECO:0000313" key="12">
    <source>
        <dbReference type="EMBL" id="KMO18918.1"/>
    </source>
</evidence>
<reference evidence="12 13" key="1">
    <citation type="submission" date="2015-01" db="EMBL/GenBank/DDBJ databases">
        <title>Genome sequencing of Methylobacterium platani JCM14648 type strain.</title>
        <authorList>
            <person name="Chaudhry V."/>
            <person name="Patil P.B."/>
        </authorList>
    </citation>
    <scope>NUCLEOTIDE SEQUENCE [LARGE SCALE GENOMIC DNA]</scope>
    <source>
        <strain evidence="12 13">JCM 14648</strain>
    </source>
</reference>
<dbReference type="EMBL" id="JXOD01000070">
    <property type="protein sequence ID" value="KMO18918.1"/>
    <property type="molecule type" value="Genomic_DNA"/>
</dbReference>
<sequence length="184" mass="20264">MRCPYCGGLDTQVKDSRPSDDSSAIRRRRICPDCGGRFTTFERVQLRELTVVKRSGRKVPFDRDKLQRSVETALRKRPVEPERIERLVSGITRRLESGGEAEVTSEAIGEAVMEGLKGLDDVAYVRFASVYKNFREARDFEELLGHLAAGAAQAALPAPEAAPAADAPPAEAARPARRPRSRAS</sequence>
<keyword evidence="7 9" id="KW-0238">DNA-binding</keyword>
<dbReference type="InterPro" id="IPR005144">
    <property type="entry name" value="ATP-cone_dom"/>
</dbReference>
<feature type="compositionally biased region" description="Low complexity" evidence="10">
    <location>
        <begin position="152"/>
        <end position="173"/>
    </location>
</feature>
<evidence type="ECO:0000256" key="9">
    <source>
        <dbReference type="HAMAP-Rule" id="MF_00440"/>
    </source>
</evidence>
<keyword evidence="3 9" id="KW-0863">Zinc-finger</keyword>
<evidence type="ECO:0000256" key="2">
    <source>
        <dbReference type="ARBA" id="ARBA00022741"/>
    </source>
</evidence>
<feature type="compositionally biased region" description="Basic residues" evidence="10">
    <location>
        <begin position="175"/>
        <end position="184"/>
    </location>
</feature>
<feature type="domain" description="ATP-cone" evidence="11">
    <location>
        <begin position="49"/>
        <end position="139"/>
    </location>
</feature>
<evidence type="ECO:0000256" key="3">
    <source>
        <dbReference type="ARBA" id="ARBA00022771"/>
    </source>
</evidence>
<dbReference type="Pfam" id="PF22811">
    <property type="entry name" value="Zn_ribbon_NrdR"/>
    <property type="match status" value="1"/>
</dbReference>
<evidence type="ECO:0000313" key="13">
    <source>
        <dbReference type="Proteomes" id="UP000035947"/>
    </source>
</evidence>
<dbReference type="InterPro" id="IPR003796">
    <property type="entry name" value="RNR_NrdR-like"/>
</dbReference>
<dbReference type="Proteomes" id="UP000035947">
    <property type="component" value="Unassembled WGS sequence"/>
</dbReference>
<protein>
    <recommendedName>
        <fullName evidence="9">Transcriptional repressor NrdR</fullName>
    </recommendedName>
</protein>
<keyword evidence="13" id="KW-1185">Reference proteome</keyword>
<evidence type="ECO:0000256" key="8">
    <source>
        <dbReference type="ARBA" id="ARBA00023163"/>
    </source>
</evidence>
<feature type="compositionally biased region" description="Basic and acidic residues" evidence="10">
    <location>
        <begin position="12"/>
        <end position="24"/>
    </location>
</feature>
<name>A0ABR5H4X2_9HYPH</name>
<feature type="region of interest" description="Disordered" evidence="10">
    <location>
        <begin position="1"/>
        <end position="24"/>
    </location>
</feature>
<dbReference type="InterPro" id="IPR055173">
    <property type="entry name" value="NrdR-like_N"/>
</dbReference>
<evidence type="ECO:0000256" key="5">
    <source>
        <dbReference type="ARBA" id="ARBA00022840"/>
    </source>
</evidence>
<dbReference type="RefSeq" id="WP_048433428.1">
    <property type="nucleotide sequence ID" value="NZ_JXOD01000070.1"/>
</dbReference>
<evidence type="ECO:0000256" key="1">
    <source>
        <dbReference type="ARBA" id="ARBA00022491"/>
    </source>
</evidence>
<dbReference type="Pfam" id="PF03477">
    <property type="entry name" value="ATP-cone"/>
    <property type="match status" value="1"/>
</dbReference>
<dbReference type="PROSITE" id="PS51161">
    <property type="entry name" value="ATP_CONE"/>
    <property type="match status" value="1"/>
</dbReference>